<dbReference type="STRING" id="331657.A0A4U0X1R6"/>
<evidence type="ECO:0000256" key="10">
    <source>
        <dbReference type="SAM" id="Phobius"/>
    </source>
</evidence>
<evidence type="ECO:0008006" key="13">
    <source>
        <dbReference type="Google" id="ProtNLM"/>
    </source>
</evidence>
<dbReference type="GO" id="GO:0004497">
    <property type="term" value="F:monooxygenase activity"/>
    <property type="evidence" value="ECO:0007669"/>
    <property type="project" value="InterPro"/>
</dbReference>
<dbReference type="FunFam" id="1.20.1080.10:FF:000014">
    <property type="entry name" value="Aquaporin 1"/>
    <property type="match status" value="1"/>
</dbReference>
<comment type="catalytic activity">
    <reaction evidence="8">
        <text>H2O(in) = H2O(out)</text>
        <dbReference type="Rhea" id="RHEA:29667"/>
        <dbReference type="ChEBI" id="CHEBI:15377"/>
    </reaction>
</comment>
<dbReference type="PANTHER" id="PTHR19139:SF199">
    <property type="entry name" value="MIP17260P"/>
    <property type="match status" value="1"/>
</dbReference>
<gene>
    <name evidence="11" type="ORF">B0A49_09761</name>
</gene>
<reference evidence="11 12" key="1">
    <citation type="submission" date="2017-03" db="EMBL/GenBank/DDBJ databases">
        <title>Genomes of endolithic fungi from Antarctica.</title>
        <authorList>
            <person name="Coleine C."/>
            <person name="Masonjones S."/>
            <person name="Stajich J.E."/>
        </authorList>
    </citation>
    <scope>NUCLEOTIDE SEQUENCE [LARGE SCALE GENOMIC DNA]</scope>
    <source>
        <strain evidence="11 12">CCFEE 5187</strain>
    </source>
</reference>
<dbReference type="Pfam" id="PF00230">
    <property type="entry name" value="MIP"/>
    <property type="match status" value="1"/>
</dbReference>
<dbReference type="GO" id="GO:0005886">
    <property type="term" value="C:plasma membrane"/>
    <property type="evidence" value="ECO:0007669"/>
    <property type="project" value="TreeGrafter"/>
</dbReference>
<feature type="region of interest" description="Disordered" evidence="9">
    <location>
        <begin position="1"/>
        <end position="25"/>
    </location>
</feature>
<dbReference type="SUPFAM" id="SSF48264">
    <property type="entry name" value="Cytochrome P450"/>
    <property type="match status" value="1"/>
</dbReference>
<comment type="similarity">
    <text evidence="2">Belongs to the MIP/aquaporin (TC 1.A.8) family.</text>
</comment>
<dbReference type="Proteomes" id="UP000308768">
    <property type="component" value="Unassembled WGS sequence"/>
</dbReference>
<evidence type="ECO:0000256" key="2">
    <source>
        <dbReference type="ARBA" id="ARBA00006175"/>
    </source>
</evidence>
<dbReference type="OrthoDB" id="3222at2759"/>
<evidence type="ECO:0000256" key="6">
    <source>
        <dbReference type="ARBA" id="ARBA00022989"/>
    </source>
</evidence>
<name>A0A4U0X1R6_9PEZI</name>
<dbReference type="InterPro" id="IPR000425">
    <property type="entry name" value="MIP"/>
</dbReference>
<dbReference type="SUPFAM" id="SSF81338">
    <property type="entry name" value="Aquaporin-like"/>
    <property type="match status" value="1"/>
</dbReference>
<dbReference type="Gene3D" id="1.10.630.10">
    <property type="entry name" value="Cytochrome P450"/>
    <property type="match status" value="1"/>
</dbReference>
<dbReference type="GO" id="GO:0005506">
    <property type="term" value="F:iron ion binding"/>
    <property type="evidence" value="ECO:0007669"/>
    <property type="project" value="InterPro"/>
</dbReference>
<keyword evidence="7 10" id="KW-0472">Membrane</keyword>
<keyword evidence="4 10" id="KW-0812">Transmembrane</keyword>
<comment type="caution">
    <text evidence="11">The sequence shown here is derived from an EMBL/GenBank/DDBJ whole genome shotgun (WGS) entry which is preliminary data.</text>
</comment>
<keyword evidence="3" id="KW-0813">Transport</keyword>
<feature type="transmembrane region" description="Helical" evidence="10">
    <location>
        <begin position="120"/>
        <end position="142"/>
    </location>
</feature>
<protein>
    <recommendedName>
        <fullName evidence="13">Aquaporin</fullName>
    </recommendedName>
</protein>
<sequence length="801" mass="87386">MGGILPTHNGPNGKSKEHRPRRLPRLSMVPNRVRNESIAMIAEFCGTFLFLFFAFAATQVANAAATNSGTGQTNHSISQAPNATTLLYISLAFFRVSGGLFNPAVTLGLLIIGAIKPLRALLCFIAQILGGICAAAVVSAILPGPLNVSTSLGGGTTIAKGVFLEMFLTAELVFVIFMLAAEKHKATFLAPIGIGLSLFVCEMTGVYFTGGSLNPARSFGPAVVSHFFEGYHWIYWVGPFMGTLLACGLYTLLKFGEYETVNPGQDFNDQEAEMFDPPEDPASAEEVQRPNPIAAAAEDIVSQAAQEIVNKVASNDLRASQSSTISPHLSMNEASTVSPRLLPHEGVLPSHEGSLPSREVIPPSYRGFTSHNGGGDVVTGSEKVAGPQIYSAALDLIELWSLKSHLAHGHAFTASKDIHHAALDAIWAATFGSTIGTTRSQIQLLRTLTDLKQPTDGELPASFPHARTLAAFDAVMTLTNSVEYILSSPLPRLQHFFLRQLPSMRAAKNYKDTLIYESLEKAREEFSRSPDDLEPVKSVIDNFLRRELATAKKEERMPQYNTRASRDEIFGILIAGHETTATTITWGLKFLTDCQDVQQKLRRSLREAMLGPASRGAYPSVEEIVHCSIPYLDATIEEILRCGNTGPANMRVAKADAELLGHVIPKGTNVFFMSNGPGYKAAPMVVDETLRSKSSREAKHKTGVWDTSNVAVFMPERWLTPTRVGPWNLTLERDQAYPSVLDLVDVSVGKKLAYLELRIIIVLLIWNFEFQKAPANLGGYGARDKLTHHPQQCYVRLTPLK</sequence>
<feature type="transmembrane region" description="Helical" evidence="10">
    <location>
        <begin position="188"/>
        <end position="213"/>
    </location>
</feature>
<comment type="subcellular location">
    <subcellularLocation>
        <location evidence="1">Membrane</location>
        <topology evidence="1">Multi-pass membrane protein</topology>
    </subcellularLocation>
</comment>
<dbReference type="InterPro" id="IPR036396">
    <property type="entry name" value="Cyt_P450_sf"/>
</dbReference>
<evidence type="ECO:0000256" key="8">
    <source>
        <dbReference type="ARBA" id="ARBA00034651"/>
    </source>
</evidence>
<feature type="transmembrane region" description="Helical" evidence="10">
    <location>
        <begin position="162"/>
        <end position="181"/>
    </location>
</feature>
<evidence type="ECO:0000313" key="12">
    <source>
        <dbReference type="Proteomes" id="UP000308768"/>
    </source>
</evidence>
<dbReference type="GO" id="GO:0020037">
    <property type="term" value="F:heme binding"/>
    <property type="evidence" value="ECO:0007669"/>
    <property type="project" value="InterPro"/>
</dbReference>
<evidence type="ECO:0000256" key="9">
    <source>
        <dbReference type="SAM" id="MobiDB-lite"/>
    </source>
</evidence>
<dbReference type="PRINTS" id="PR00783">
    <property type="entry name" value="MINTRINSICP"/>
</dbReference>
<feature type="transmembrane region" description="Helical" evidence="10">
    <location>
        <begin position="87"/>
        <end position="113"/>
    </location>
</feature>
<dbReference type="Gene3D" id="1.20.1080.10">
    <property type="entry name" value="Glycerol uptake facilitator protein"/>
    <property type="match status" value="1"/>
</dbReference>
<dbReference type="InterPro" id="IPR023271">
    <property type="entry name" value="Aquaporin-like"/>
</dbReference>
<accession>A0A4U0X1R6</accession>
<evidence type="ECO:0000313" key="11">
    <source>
        <dbReference type="EMBL" id="TKA69537.1"/>
    </source>
</evidence>
<dbReference type="GO" id="GO:0016705">
    <property type="term" value="F:oxidoreductase activity, acting on paired donors, with incorporation or reduction of molecular oxygen"/>
    <property type="evidence" value="ECO:0007669"/>
    <property type="project" value="InterPro"/>
</dbReference>
<dbReference type="InterPro" id="IPR001128">
    <property type="entry name" value="Cyt_P450"/>
</dbReference>
<dbReference type="InterPro" id="IPR034294">
    <property type="entry name" value="Aquaporin_transptr"/>
</dbReference>
<proteinExistence type="inferred from homology"/>
<dbReference type="EMBL" id="NAJN01000722">
    <property type="protein sequence ID" value="TKA69537.1"/>
    <property type="molecule type" value="Genomic_DNA"/>
</dbReference>
<evidence type="ECO:0000256" key="5">
    <source>
        <dbReference type="ARBA" id="ARBA00022737"/>
    </source>
</evidence>
<keyword evidence="12" id="KW-1185">Reference proteome</keyword>
<dbReference type="GO" id="GO:0015250">
    <property type="term" value="F:water channel activity"/>
    <property type="evidence" value="ECO:0007669"/>
    <property type="project" value="TreeGrafter"/>
</dbReference>
<evidence type="ECO:0000256" key="1">
    <source>
        <dbReference type="ARBA" id="ARBA00004141"/>
    </source>
</evidence>
<organism evidence="11 12">
    <name type="scientific">Cryomyces minteri</name>
    <dbReference type="NCBI Taxonomy" id="331657"/>
    <lineage>
        <taxon>Eukaryota</taxon>
        <taxon>Fungi</taxon>
        <taxon>Dikarya</taxon>
        <taxon>Ascomycota</taxon>
        <taxon>Pezizomycotina</taxon>
        <taxon>Dothideomycetes</taxon>
        <taxon>Dothideomycetes incertae sedis</taxon>
        <taxon>Cryomyces</taxon>
    </lineage>
</organism>
<evidence type="ECO:0000256" key="7">
    <source>
        <dbReference type="ARBA" id="ARBA00023136"/>
    </source>
</evidence>
<keyword evidence="6 10" id="KW-1133">Transmembrane helix</keyword>
<keyword evidence="5" id="KW-0677">Repeat</keyword>
<feature type="transmembrane region" description="Helical" evidence="10">
    <location>
        <begin position="233"/>
        <end position="253"/>
    </location>
</feature>
<evidence type="ECO:0000256" key="3">
    <source>
        <dbReference type="ARBA" id="ARBA00022448"/>
    </source>
</evidence>
<evidence type="ECO:0000256" key="4">
    <source>
        <dbReference type="ARBA" id="ARBA00022692"/>
    </source>
</evidence>
<dbReference type="Pfam" id="PF00067">
    <property type="entry name" value="p450"/>
    <property type="match status" value="1"/>
</dbReference>
<dbReference type="PANTHER" id="PTHR19139">
    <property type="entry name" value="AQUAPORIN TRANSPORTER"/>
    <property type="match status" value="1"/>
</dbReference>
<dbReference type="AlphaFoldDB" id="A0A4U0X1R6"/>